<dbReference type="RefSeq" id="WP_271090529.1">
    <property type="nucleotide sequence ID" value="NZ_JAPJZH010000009.1"/>
</dbReference>
<dbReference type="Proteomes" id="UP001148313">
    <property type="component" value="Unassembled WGS sequence"/>
</dbReference>
<feature type="domain" description="Formyl transferase N-terminal" evidence="1">
    <location>
        <begin position="92"/>
        <end position="217"/>
    </location>
</feature>
<dbReference type="InterPro" id="IPR036477">
    <property type="entry name" value="Formyl_transf_N_sf"/>
</dbReference>
<proteinExistence type="predicted"/>
<protein>
    <submittedName>
        <fullName evidence="2">Formyltransferase family protein</fullName>
    </submittedName>
</protein>
<dbReference type="EMBL" id="JAPJZH010000009">
    <property type="protein sequence ID" value="MDA4846740.1"/>
    <property type="molecule type" value="Genomic_DNA"/>
</dbReference>
<dbReference type="PANTHER" id="PTHR11138:SF5">
    <property type="entry name" value="METHIONYL-TRNA FORMYLTRANSFERASE, MITOCHONDRIAL"/>
    <property type="match status" value="1"/>
</dbReference>
<accession>A0ABT4VPV4</accession>
<comment type="caution">
    <text evidence="2">The sequence shown here is derived from an EMBL/GenBank/DDBJ whole genome shotgun (WGS) entry which is preliminary data.</text>
</comment>
<evidence type="ECO:0000313" key="3">
    <source>
        <dbReference type="Proteomes" id="UP001148313"/>
    </source>
</evidence>
<keyword evidence="3" id="KW-1185">Reference proteome</keyword>
<evidence type="ECO:0000259" key="1">
    <source>
        <dbReference type="Pfam" id="PF00551"/>
    </source>
</evidence>
<dbReference type="PROSITE" id="PS00373">
    <property type="entry name" value="GART"/>
    <property type="match status" value="1"/>
</dbReference>
<dbReference type="Gene3D" id="3.40.50.12230">
    <property type="match status" value="1"/>
</dbReference>
<dbReference type="InterPro" id="IPR002376">
    <property type="entry name" value="Formyl_transf_N"/>
</dbReference>
<reference evidence="2" key="1">
    <citation type="submission" date="2022-11" db="EMBL/GenBank/DDBJ databases">
        <title>Hoeflea poritis sp. nov., isolated from scleractinian coral Porites lutea.</title>
        <authorList>
            <person name="Zhang G."/>
            <person name="Wei Q."/>
            <person name="Cai L."/>
        </authorList>
    </citation>
    <scope>NUCLEOTIDE SEQUENCE</scope>
    <source>
        <strain evidence="2">E7-10</strain>
    </source>
</reference>
<gene>
    <name evidence="2" type="ORF">OOZ53_15370</name>
</gene>
<sequence length="277" mass="30243">MKIVILTFDLPEANVVTRVLLRELTGEVRGIVASTSMIAGISNRAAMVRLGRAMGWRYGGAWQLHRWVAKLGALNLRLQRKPAGAGSLKALAREAGIPVFETADARNKDCLETVRAWAPDLIVSNYFNQVIRPPMLEIPRVGTINMHPALLPRNRGLMPCFWAMANGDGTTGASVHWVDEDLDTGNIIVQGTVPIEAGESVISLSNKCSDCGAGLLLKSVARLREGAVPGTPQDETKRSYHSWPSPGGIRKLYRRGHRYGSVAEMWRQAGRADAVLQ</sequence>
<organism evidence="2 3">
    <name type="scientific">Hoeflea poritis</name>
    <dbReference type="NCBI Taxonomy" id="2993659"/>
    <lineage>
        <taxon>Bacteria</taxon>
        <taxon>Pseudomonadati</taxon>
        <taxon>Pseudomonadota</taxon>
        <taxon>Alphaproteobacteria</taxon>
        <taxon>Hyphomicrobiales</taxon>
        <taxon>Rhizobiaceae</taxon>
        <taxon>Hoeflea</taxon>
    </lineage>
</organism>
<dbReference type="PANTHER" id="PTHR11138">
    <property type="entry name" value="METHIONYL-TRNA FORMYLTRANSFERASE"/>
    <property type="match status" value="1"/>
</dbReference>
<dbReference type="InterPro" id="IPR001555">
    <property type="entry name" value="GART_AS"/>
</dbReference>
<dbReference type="SUPFAM" id="SSF53328">
    <property type="entry name" value="Formyltransferase"/>
    <property type="match status" value="1"/>
</dbReference>
<evidence type="ECO:0000313" key="2">
    <source>
        <dbReference type="EMBL" id="MDA4846740.1"/>
    </source>
</evidence>
<name>A0ABT4VPV4_9HYPH</name>
<dbReference type="Pfam" id="PF00551">
    <property type="entry name" value="Formyl_trans_N"/>
    <property type="match status" value="1"/>
</dbReference>